<gene>
    <name evidence="7" type="ORF">IAC51_05265</name>
</gene>
<dbReference type="Gene3D" id="3.10.50.40">
    <property type="match status" value="1"/>
</dbReference>
<dbReference type="GO" id="GO:0003755">
    <property type="term" value="F:peptidyl-prolyl cis-trans isomerase activity"/>
    <property type="evidence" value="ECO:0007669"/>
    <property type="project" value="UniProtKB-UniRule"/>
</dbReference>
<comment type="similarity">
    <text evidence="5">Belongs to the FKBP-type PPIase family.</text>
</comment>
<dbReference type="Proteomes" id="UP000712007">
    <property type="component" value="Unassembled WGS sequence"/>
</dbReference>
<dbReference type="PROSITE" id="PS51257">
    <property type="entry name" value="PROKAR_LIPOPROTEIN"/>
    <property type="match status" value="1"/>
</dbReference>
<name>A0A940IEZ6_9BACT</name>
<dbReference type="InterPro" id="IPR001179">
    <property type="entry name" value="PPIase_FKBP_dom"/>
</dbReference>
<accession>A0A940IEZ6</accession>
<evidence type="ECO:0000313" key="8">
    <source>
        <dbReference type="Proteomes" id="UP000712007"/>
    </source>
</evidence>
<keyword evidence="3 4" id="KW-0413">Isomerase</keyword>
<evidence type="ECO:0000256" key="1">
    <source>
        <dbReference type="ARBA" id="ARBA00000971"/>
    </source>
</evidence>
<protein>
    <recommendedName>
        <fullName evidence="5">Peptidyl-prolyl cis-trans isomerase</fullName>
        <ecNumber evidence="5">5.2.1.8</ecNumber>
    </recommendedName>
</protein>
<comment type="catalytic activity">
    <reaction evidence="1 4 5">
        <text>[protein]-peptidylproline (omega=180) = [protein]-peptidylproline (omega=0)</text>
        <dbReference type="Rhea" id="RHEA:16237"/>
        <dbReference type="Rhea" id="RHEA-COMP:10747"/>
        <dbReference type="Rhea" id="RHEA-COMP:10748"/>
        <dbReference type="ChEBI" id="CHEBI:83833"/>
        <dbReference type="ChEBI" id="CHEBI:83834"/>
        <dbReference type="EC" id="5.2.1.8"/>
    </reaction>
</comment>
<dbReference type="InterPro" id="IPR046357">
    <property type="entry name" value="PPIase_dom_sf"/>
</dbReference>
<dbReference type="Pfam" id="PF00254">
    <property type="entry name" value="FKBP_C"/>
    <property type="match status" value="1"/>
</dbReference>
<evidence type="ECO:0000259" key="6">
    <source>
        <dbReference type="PROSITE" id="PS50059"/>
    </source>
</evidence>
<dbReference type="EMBL" id="JADIMV010000088">
    <property type="protein sequence ID" value="MBO8440042.1"/>
    <property type="molecule type" value="Genomic_DNA"/>
</dbReference>
<evidence type="ECO:0000256" key="4">
    <source>
        <dbReference type="PROSITE-ProRule" id="PRU00277"/>
    </source>
</evidence>
<evidence type="ECO:0000256" key="3">
    <source>
        <dbReference type="ARBA" id="ARBA00023235"/>
    </source>
</evidence>
<feature type="domain" description="PPIase FKBP-type" evidence="6">
    <location>
        <begin position="80"/>
        <end position="169"/>
    </location>
</feature>
<dbReference type="PROSITE" id="PS50059">
    <property type="entry name" value="FKBP_PPIASE"/>
    <property type="match status" value="1"/>
</dbReference>
<dbReference type="SUPFAM" id="SSF54534">
    <property type="entry name" value="FKBP-like"/>
    <property type="match status" value="1"/>
</dbReference>
<sequence>MKRTIYYMLVSLLLCGCEGHFTTWKELNEDWLESNKANLGSDPYVVEEPYILPSGIQYEVYHRGYGAVPKPTVDPSTGYSSQICVAYSGNLIDGTEFDSSGDSAIWLSLGDCIDGWKEVLGTMPQGSHVKMYIPASMGYGSDGSEDFKGNFVVPPHSTLIFDVELVDVTNY</sequence>
<organism evidence="7 8">
    <name type="scientific">Candidatus Aphodosoma intestinipullorum</name>
    <dbReference type="NCBI Taxonomy" id="2840674"/>
    <lineage>
        <taxon>Bacteria</taxon>
        <taxon>Pseudomonadati</taxon>
        <taxon>Bacteroidota</taxon>
        <taxon>Bacteroidia</taxon>
        <taxon>Bacteroidales</taxon>
        <taxon>Candidatus Aphodosoma</taxon>
    </lineage>
</organism>
<comment type="caution">
    <text evidence="7">The sequence shown here is derived from an EMBL/GenBank/DDBJ whole genome shotgun (WGS) entry which is preliminary data.</text>
</comment>
<dbReference type="EC" id="5.2.1.8" evidence="5"/>
<keyword evidence="2 4" id="KW-0697">Rotamase</keyword>
<reference evidence="7" key="2">
    <citation type="journal article" date="2021" name="PeerJ">
        <title>Extensive microbial diversity within the chicken gut microbiome revealed by metagenomics and culture.</title>
        <authorList>
            <person name="Gilroy R."/>
            <person name="Ravi A."/>
            <person name="Getino M."/>
            <person name="Pursley I."/>
            <person name="Horton D.L."/>
            <person name="Alikhan N.F."/>
            <person name="Baker D."/>
            <person name="Gharbi K."/>
            <person name="Hall N."/>
            <person name="Watson M."/>
            <person name="Adriaenssens E.M."/>
            <person name="Foster-Nyarko E."/>
            <person name="Jarju S."/>
            <person name="Secka A."/>
            <person name="Antonio M."/>
            <person name="Oren A."/>
            <person name="Chaudhuri R.R."/>
            <person name="La Ragione R."/>
            <person name="Hildebrand F."/>
            <person name="Pallen M.J."/>
        </authorList>
    </citation>
    <scope>NUCLEOTIDE SEQUENCE</scope>
    <source>
        <strain evidence="7">3924</strain>
    </source>
</reference>
<dbReference type="InterPro" id="IPR044609">
    <property type="entry name" value="FKBP2/11"/>
</dbReference>
<evidence type="ECO:0000256" key="5">
    <source>
        <dbReference type="RuleBase" id="RU003915"/>
    </source>
</evidence>
<evidence type="ECO:0000313" key="7">
    <source>
        <dbReference type="EMBL" id="MBO8440042.1"/>
    </source>
</evidence>
<dbReference type="AlphaFoldDB" id="A0A940IEZ6"/>
<proteinExistence type="inferred from homology"/>
<dbReference type="PANTHER" id="PTHR45779">
    <property type="entry name" value="PEPTIDYLPROLYL ISOMERASE"/>
    <property type="match status" value="1"/>
</dbReference>
<evidence type="ECO:0000256" key="2">
    <source>
        <dbReference type="ARBA" id="ARBA00023110"/>
    </source>
</evidence>
<dbReference type="PANTHER" id="PTHR45779:SF7">
    <property type="entry name" value="PEPTIDYLPROLYL ISOMERASE"/>
    <property type="match status" value="1"/>
</dbReference>
<reference evidence="7" key="1">
    <citation type="submission" date="2020-10" db="EMBL/GenBank/DDBJ databases">
        <authorList>
            <person name="Gilroy R."/>
        </authorList>
    </citation>
    <scope>NUCLEOTIDE SEQUENCE</scope>
    <source>
        <strain evidence="7">3924</strain>
    </source>
</reference>